<dbReference type="Pfam" id="PF00394">
    <property type="entry name" value="Cu-oxidase"/>
    <property type="match status" value="1"/>
</dbReference>
<keyword evidence="8" id="KW-1185">Reference proteome</keyword>
<accession>A0A9W9LKX6</accession>
<dbReference type="CDD" id="cd13901">
    <property type="entry name" value="CuRO_3_MaLCC_like"/>
    <property type="match status" value="1"/>
</dbReference>
<keyword evidence="4" id="KW-0186">Copper</keyword>
<keyword evidence="3" id="KW-0560">Oxidoreductase</keyword>
<dbReference type="InterPro" id="IPR045087">
    <property type="entry name" value="Cu-oxidase_fam"/>
</dbReference>
<evidence type="ECO:0000256" key="4">
    <source>
        <dbReference type="ARBA" id="ARBA00023008"/>
    </source>
</evidence>
<keyword evidence="5" id="KW-0732">Signal</keyword>
<proteinExistence type="inferred from homology"/>
<dbReference type="InterPro" id="IPR011707">
    <property type="entry name" value="Cu-oxidase-like_N"/>
</dbReference>
<evidence type="ECO:0000256" key="2">
    <source>
        <dbReference type="ARBA" id="ARBA00022723"/>
    </source>
</evidence>
<dbReference type="SUPFAM" id="SSF49503">
    <property type="entry name" value="Cupredoxins"/>
    <property type="match status" value="3"/>
</dbReference>
<dbReference type="InterPro" id="IPR001079">
    <property type="entry name" value="Galectin_CRD"/>
</dbReference>
<dbReference type="PANTHER" id="PTHR11709:SF502">
    <property type="entry name" value="MULTICOPPER OXIDASE"/>
    <property type="match status" value="1"/>
</dbReference>
<dbReference type="FunFam" id="2.60.40.420:FF:000021">
    <property type="entry name" value="Extracellular dihydrogeodin oxidase/laccase"/>
    <property type="match status" value="1"/>
</dbReference>
<dbReference type="GO" id="GO:0016491">
    <property type="term" value="F:oxidoreductase activity"/>
    <property type="evidence" value="ECO:0007669"/>
    <property type="project" value="UniProtKB-KW"/>
</dbReference>
<evidence type="ECO:0000256" key="3">
    <source>
        <dbReference type="ARBA" id="ARBA00023002"/>
    </source>
</evidence>
<dbReference type="InterPro" id="IPR011706">
    <property type="entry name" value="Cu-oxidase_C"/>
</dbReference>
<dbReference type="InterPro" id="IPR008972">
    <property type="entry name" value="Cupredoxin"/>
</dbReference>
<dbReference type="Pfam" id="PF07731">
    <property type="entry name" value="Cu-oxidase_2"/>
    <property type="match status" value="1"/>
</dbReference>
<dbReference type="OrthoDB" id="2121828at2759"/>
<feature type="domain" description="Galectin" evidence="6">
    <location>
        <begin position="148"/>
        <end position="307"/>
    </location>
</feature>
<organism evidence="7 8">
    <name type="scientific">Penicillium capsulatum</name>
    <dbReference type="NCBI Taxonomy" id="69766"/>
    <lineage>
        <taxon>Eukaryota</taxon>
        <taxon>Fungi</taxon>
        <taxon>Dikarya</taxon>
        <taxon>Ascomycota</taxon>
        <taxon>Pezizomycotina</taxon>
        <taxon>Eurotiomycetes</taxon>
        <taxon>Eurotiomycetidae</taxon>
        <taxon>Eurotiales</taxon>
        <taxon>Aspergillaceae</taxon>
        <taxon>Penicillium</taxon>
    </lineage>
</organism>
<feature type="chain" id="PRO_5040793723" description="Galectin domain-containing protein" evidence="5">
    <location>
        <begin position="17"/>
        <end position="613"/>
    </location>
</feature>
<dbReference type="PROSITE" id="PS51304">
    <property type="entry name" value="GALECTIN"/>
    <property type="match status" value="1"/>
</dbReference>
<dbReference type="CDD" id="cd13854">
    <property type="entry name" value="CuRO_1_MaLCC_like"/>
    <property type="match status" value="1"/>
</dbReference>
<evidence type="ECO:0000259" key="6">
    <source>
        <dbReference type="PROSITE" id="PS51304"/>
    </source>
</evidence>
<dbReference type="Pfam" id="PF07732">
    <property type="entry name" value="Cu-oxidase_3"/>
    <property type="match status" value="1"/>
</dbReference>
<comment type="similarity">
    <text evidence="1">Belongs to the multicopper oxidase family.</text>
</comment>
<dbReference type="GO" id="GO:0030246">
    <property type="term" value="F:carbohydrate binding"/>
    <property type="evidence" value="ECO:0007669"/>
    <property type="project" value="InterPro"/>
</dbReference>
<dbReference type="CDD" id="cd13880">
    <property type="entry name" value="CuRO_2_MaLCC_like"/>
    <property type="match status" value="1"/>
</dbReference>
<gene>
    <name evidence="7" type="ORF">N7492_007514</name>
</gene>
<keyword evidence="2" id="KW-0479">Metal-binding</keyword>
<evidence type="ECO:0000256" key="5">
    <source>
        <dbReference type="SAM" id="SignalP"/>
    </source>
</evidence>
<name>A0A9W9LKX6_9EURO</name>
<protein>
    <recommendedName>
        <fullName evidence="6">Galectin domain-containing protein</fullName>
    </recommendedName>
</protein>
<dbReference type="EMBL" id="JAPQKO010000005">
    <property type="protein sequence ID" value="KAJ5162122.1"/>
    <property type="molecule type" value="Genomic_DNA"/>
</dbReference>
<reference evidence="7" key="2">
    <citation type="journal article" date="2023" name="IMA Fungus">
        <title>Comparative genomic study of the Penicillium genus elucidates a diverse pangenome and 15 lateral gene transfer events.</title>
        <authorList>
            <person name="Petersen C."/>
            <person name="Sorensen T."/>
            <person name="Nielsen M.R."/>
            <person name="Sondergaard T.E."/>
            <person name="Sorensen J.L."/>
            <person name="Fitzpatrick D.A."/>
            <person name="Frisvad J.C."/>
            <person name="Nielsen K.L."/>
        </authorList>
    </citation>
    <scope>NUCLEOTIDE SEQUENCE</scope>
    <source>
        <strain evidence="7">IBT 21917</strain>
    </source>
</reference>
<dbReference type="GO" id="GO:0005507">
    <property type="term" value="F:copper ion binding"/>
    <property type="evidence" value="ECO:0007669"/>
    <property type="project" value="InterPro"/>
</dbReference>
<dbReference type="Proteomes" id="UP001146351">
    <property type="component" value="Unassembled WGS sequence"/>
</dbReference>
<evidence type="ECO:0000256" key="1">
    <source>
        <dbReference type="ARBA" id="ARBA00010609"/>
    </source>
</evidence>
<dbReference type="AlphaFoldDB" id="A0A9W9LKX6"/>
<evidence type="ECO:0000313" key="7">
    <source>
        <dbReference type="EMBL" id="KAJ5162122.1"/>
    </source>
</evidence>
<feature type="signal peptide" evidence="5">
    <location>
        <begin position="1"/>
        <end position="16"/>
    </location>
</feature>
<dbReference type="Gene3D" id="2.60.40.420">
    <property type="entry name" value="Cupredoxins - blue copper proteins"/>
    <property type="match status" value="3"/>
</dbReference>
<sequence>MRAFLYAATLFTTSIAFQLPSYPADTPKSSWFTPSLSKKSPSPCLGNTPSTRHQWCEHDIYTDYTSTVPEGETREFWLDLSQQNLAPDGRPRWTLAINGSIPGPTLEVNWGDTVVVHLRNSLPDSIENGTSMHFHGIRQYYSNLMDGVVAITQCPLAPNHTITYRWRATQYGTTWYHSHIGLQTWEGVFGGIIIHGPASANYDEDKGVILLNDWDLHSVDELWDTAQLVGPPTMDNALINGMNVFGPDGAGQIGRRFNLSFEAGKSYRLRMGNAACDTHFKFSIDHHTLTVIANDLVPIRPYQTTVLDIAIGRRISQKLVHLLQSDLFIGQRYDIITHANQAETADAFWLRAIPQTSCSKNSNARNIRGIVYYTHVETIPDTVAHHASNTCDDEDAAQLIPLVSHDLHLSPDDTFYTETFPATVARNENAFLRWQLNGTSMHLNWSAPTLRQIQRTVAPPSRFPASHAVISIPRRDTWVAVVVETSLAAPHPVHLHGHDFLVVAQGEGSYTPPPHGIHAAAGTLPKRDTAVLPAQGYLVLAFRTDNPGAWLLHCHIGWHLEQGFALQFVEREVEIRELLRGEWTGDTRAMGANCERWDRYWEQCVMLEDGSGV</sequence>
<dbReference type="InterPro" id="IPR001117">
    <property type="entry name" value="Cu-oxidase_2nd"/>
</dbReference>
<reference evidence="7" key="1">
    <citation type="submission" date="2022-11" db="EMBL/GenBank/DDBJ databases">
        <authorList>
            <person name="Petersen C."/>
        </authorList>
    </citation>
    <scope>NUCLEOTIDE SEQUENCE</scope>
    <source>
        <strain evidence="7">IBT 21917</strain>
    </source>
</reference>
<evidence type="ECO:0000313" key="8">
    <source>
        <dbReference type="Proteomes" id="UP001146351"/>
    </source>
</evidence>
<dbReference type="PANTHER" id="PTHR11709">
    <property type="entry name" value="MULTI-COPPER OXIDASE"/>
    <property type="match status" value="1"/>
</dbReference>
<comment type="caution">
    <text evidence="7">The sequence shown here is derived from an EMBL/GenBank/DDBJ whole genome shotgun (WGS) entry which is preliminary data.</text>
</comment>